<sequence length="132" mass="15182">MYSISEVAIKTGFTAHTLRYYEKIGLLSSPLRKGGKRRYSEGEIRLLKFMKMLKQTGMSLEDIQKFLKDGCLLESIDSNDVQLKKIQNRVDILKKHLLLLEEQKQEIESVMNVAKMKLETDETMIGGLKGEE</sequence>
<feature type="domain" description="HTH merR-type" evidence="2">
    <location>
        <begin position="1"/>
        <end position="69"/>
    </location>
</feature>
<dbReference type="AlphaFoldDB" id="A0A2B0LLM4"/>
<gene>
    <name evidence="3" type="ORF">COI93_18845</name>
</gene>
<dbReference type="PRINTS" id="PR00040">
    <property type="entry name" value="HTHMERR"/>
</dbReference>
<evidence type="ECO:0000313" key="3">
    <source>
        <dbReference type="EMBL" id="PFK33121.1"/>
    </source>
</evidence>
<dbReference type="PROSITE" id="PS50937">
    <property type="entry name" value="HTH_MERR_2"/>
    <property type="match status" value="1"/>
</dbReference>
<dbReference type="InterPro" id="IPR047057">
    <property type="entry name" value="MerR_fam"/>
</dbReference>
<dbReference type="InterPro" id="IPR000551">
    <property type="entry name" value="MerR-type_HTH_dom"/>
</dbReference>
<dbReference type="Gene3D" id="1.10.1660.10">
    <property type="match status" value="1"/>
</dbReference>
<keyword evidence="1" id="KW-0238">DNA-binding</keyword>
<accession>A0A2B0LLM4</accession>
<dbReference type="SMART" id="SM00422">
    <property type="entry name" value="HTH_MERR"/>
    <property type="match status" value="1"/>
</dbReference>
<evidence type="ECO:0000256" key="1">
    <source>
        <dbReference type="ARBA" id="ARBA00023125"/>
    </source>
</evidence>
<evidence type="ECO:0000313" key="4">
    <source>
        <dbReference type="Proteomes" id="UP000242656"/>
    </source>
</evidence>
<dbReference type="Proteomes" id="UP000242656">
    <property type="component" value="Unassembled WGS sequence"/>
</dbReference>
<reference evidence="3 4" key="1">
    <citation type="submission" date="2017-09" db="EMBL/GenBank/DDBJ databases">
        <title>Large-scale bioinformatics analysis of Bacillus genomes uncovers conserved roles of natural products in bacterial physiology.</title>
        <authorList>
            <consortium name="Agbiome Team Llc"/>
            <person name="Bleich R.M."/>
            <person name="Grubbs K.J."/>
            <person name="Santa Maria K.C."/>
            <person name="Allen S.E."/>
            <person name="Farag S."/>
            <person name="Shank E.A."/>
            <person name="Bowers A."/>
        </authorList>
    </citation>
    <scope>NUCLEOTIDE SEQUENCE [LARGE SCALE GENOMIC DNA]</scope>
    <source>
        <strain evidence="3 4">AFS083043</strain>
    </source>
</reference>
<dbReference type="GO" id="GO:0003700">
    <property type="term" value="F:DNA-binding transcription factor activity"/>
    <property type="evidence" value="ECO:0007669"/>
    <property type="project" value="InterPro"/>
</dbReference>
<dbReference type="EMBL" id="NUWN01000081">
    <property type="protein sequence ID" value="PFK33121.1"/>
    <property type="molecule type" value="Genomic_DNA"/>
</dbReference>
<evidence type="ECO:0000259" key="2">
    <source>
        <dbReference type="PROSITE" id="PS50937"/>
    </source>
</evidence>
<name>A0A2B0LLM4_BACCE</name>
<dbReference type="PANTHER" id="PTHR30204:SF83">
    <property type="entry name" value="TRANSCRIPTIONAL REGULATOR, MERR FAMILY"/>
    <property type="match status" value="1"/>
</dbReference>
<comment type="caution">
    <text evidence="3">The sequence shown here is derived from an EMBL/GenBank/DDBJ whole genome shotgun (WGS) entry which is preliminary data.</text>
</comment>
<proteinExistence type="predicted"/>
<dbReference type="InterPro" id="IPR009061">
    <property type="entry name" value="DNA-bd_dom_put_sf"/>
</dbReference>
<dbReference type="GO" id="GO:0003677">
    <property type="term" value="F:DNA binding"/>
    <property type="evidence" value="ECO:0007669"/>
    <property type="project" value="UniProtKB-KW"/>
</dbReference>
<protein>
    <submittedName>
        <fullName evidence="3">MerR family transcriptional regulator</fullName>
    </submittedName>
</protein>
<dbReference type="SUPFAM" id="SSF46955">
    <property type="entry name" value="Putative DNA-binding domain"/>
    <property type="match status" value="1"/>
</dbReference>
<dbReference type="Pfam" id="PF13411">
    <property type="entry name" value="MerR_1"/>
    <property type="match status" value="1"/>
</dbReference>
<dbReference type="PANTHER" id="PTHR30204">
    <property type="entry name" value="REDOX-CYCLING DRUG-SENSING TRANSCRIPTIONAL ACTIVATOR SOXR"/>
    <property type="match status" value="1"/>
</dbReference>
<organism evidence="3 4">
    <name type="scientific">Bacillus cereus</name>
    <dbReference type="NCBI Taxonomy" id="1396"/>
    <lineage>
        <taxon>Bacteria</taxon>
        <taxon>Bacillati</taxon>
        <taxon>Bacillota</taxon>
        <taxon>Bacilli</taxon>
        <taxon>Bacillales</taxon>
        <taxon>Bacillaceae</taxon>
        <taxon>Bacillus</taxon>
        <taxon>Bacillus cereus group</taxon>
    </lineage>
</organism>
<dbReference type="RefSeq" id="WP_098492070.1">
    <property type="nucleotide sequence ID" value="NZ_NUWN01000081.1"/>
</dbReference>